<feature type="region of interest" description="Disordered" evidence="1">
    <location>
        <begin position="440"/>
        <end position="526"/>
    </location>
</feature>
<feature type="compositionally biased region" description="Basic and acidic residues" evidence="1">
    <location>
        <begin position="25"/>
        <end position="49"/>
    </location>
</feature>
<organism evidence="2 3">
    <name type="scientific">[Myrmecia] bisecta</name>
    <dbReference type="NCBI Taxonomy" id="41462"/>
    <lineage>
        <taxon>Eukaryota</taxon>
        <taxon>Viridiplantae</taxon>
        <taxon>Chlorophyta</taxon>
        <taxon>core chlorophytes</taxon>
        <taxon>Trebouxiophyceae</taxon>
        <taxon>Trebouxiales</taxon>
        <taxon>Trebouxiaceae</taxon>
        <taxon>Myrmecia</taxon>
    </lineage>
</organism>
<dbReference type="PANTHER" id="PTHR47372:SF5">
    <property type="entry name" value="LATE EMBRYOGENESIS ABUNDANT PROTEIN (LEA) FAMILY PROTEIN"/>
    <property type="match status" value="1"/>
</dbReference>
<feature type="region of interest" description="Disordered" evidence="1">
    <location>
        <begin position="643"/>
        <end position="777"/>
    </location>
</feature>
<feature type="compositionally biased region" description="Basic and acidic residues" evidence="1">
    <location>
        <begin position="661"/>
        <end position="722"/>
    </location>
</feature>
<feature type="compositionally biased region" description="Basic and acidic residues" evidence="1">
    <location>
        <begin position="560"/>
        <end position="586"/>
    </location>
</feature>
<name>A0AAW1R4X9_9CHLO</name>
<feature type="compositionally biased region" description="Basic and acidic residues" evidence="1">
    <location>
        <begin position="89"/>
        <end position="115"/>
    </location>
</feature>
<protein>
    <submittedName>
        <fullName evidence="2">Uncharacterized protein</fullName>
    </submittedName>
</protein>
<feature type="region of interest" description="Disordered" evidence="1">
    <location>
        <begin position="554"/>
        <end position="586"/>
    </location>
</feature>
<dbReference type="AlphaFoldDB" id="A0AAW1R4X9"/>
<feature type="compositionally biased region" description="Basic and acidic residues" evidence="1">
    <location>
        <begin position="488"/>
        <end position="517"/>
    </location>
</feature>
<feature type="compositionally biased region" description="Basic and acidic residues" evidence="1">
    <location>
        <begin position="759"/>
        <end position="777"/>
    </location>
</feature>
<gene>
    <name evidence="2" type="ORF">WJX72_002041</name>
</gene>
<dbReference type="PANTHER" id="PTHR47372">
    <property type="entry name" value="DAUER UP-REGULATED-RELATED"/>
    <property type="match status" value="1"/>
</dbReference>
<feature type="compositionally biased region" description="Basic and acidic residues" evidence="1">
    <location>
        <begin position="355"/>
        <end position="379"/>
    </location>
</feature>
<evidence type="ECO:0000313" key="3">
    <source>
        <dbReference type="Proteomes" id="UP001489004"/>
    </source>
</evidence>
<evidence type="ECO:0000313" key="2">
    <source>
        <dbReference type="EMBL" id="KAK9828779.1"/>
    </source>
</evidence>
<proteinExistence type="predicted"/>
<comment type="caution">
    <text evidence="2">The sequence shown here is derived from an EMBL/GenBank/DDBJ whole genome shotgun (WGS) entry which is preliminary data.</text>
</comment>
<reference evidence="2 3" key="1">
    <citation type="journal article" date="2024" name="Nat. Commun.">
        <title>Phylogenomics reveals the evolutionary origins of lichenization in chlorophyte algae.</title>
        <authorList>
            <person name="Puginier C."/>
            <person name="Libourel C."/>
            <person name="Otte J."/>
            <person name="Skaloud P."/>
            <person name="Haon M."/>
            <person name="Grisel S."/>
            <person name="Petersen M."/>
            <person name="Berrin J.G."/>
            <person name="Delaux P.M."/>
            <person name="Dal Grande F."/>
            <person name="Keller J."/>
        </authorList>
    </citation>
    <scope>NUCLEOTIDE SEQUENCE [LARGE SCALE GENOMIC DNA]</scope>
    <source>
        <strain evidence="2 3">SAG 2043</strain>
    </source>
</reference>
<accession>A0AAW1R4X9</accession>
<dbReference type="EMBL" id="JALJOR010000001">
    <property type="protein sequence ID" value="KAK9828779.1"/>
    <property type="molecule type" value="Genomic_DNA"/>
</dbReference>
<feature type="region of interest" description="Disordered" evidence="1">
    <location>
        <begin position="1"/>
        <end position="49"/>
    </location>
</feature>
<sequence length="846" mass="92880">MATEDGVTRVHLYKQDPQDRGMVQKAKEAVSEQLPKAETKKSDADELDKKDFENAANQAKETVDSMRAQTAEAVTYLQNKLTPSSQDDPEVKDFKQAAKETTGDVKSAVDPKTDKSAGGASKQVADSVYDAAASAAAMVKDAATAVSNKLSPTAQAMERGSGSCAKEERELVRAVDDAEKATVEAAEYVKGRLGERPMTERSANIVRGDVDSATDKLRATEQRTKAGGESLIHEAEDAAVRAKDRVVEGARYVKDRFTAPVTGDERKDREVADKARRTAEEAKDKTVGTAEAAKEKTKGTAEEARERARQTAEEARERTRAMEERAKEEAEDVKERAAKTAEQAKEKASGTYQAAKDKAGELKDRTVETVREAKDKTVETADEVSEGAREQTARLEAEAKGTAARAQAKGQDVVHNVEDAAVRAKDKALETARYIKERFTAPVTGSEHKDREVKESARDKTHETVDAAANKTHRAVDKTADATQQTKRSLEQKTDRAAESTKERAEQAKETAKEKAAQAKQSGESVVEELKGAAVRAEEKVLDSARYVKDRFTAPVTGSQHKDEELKDRAAHTADQVGDKAKETSYEAERKAQEVKHEAGAKTESLEREVEDVAGRLKETVLGSVRYVRDRFTAPVTGDAHKDREVADRATVDGAQAAGVRGDHTAEIAGKKAHDLTQEARARAEESREAARERAGEVRQKGQEAKERTKEEASQLGDELKRSFAAPVAGDENLDREEVVNQDTSRRNGGGFLSAFLPPRDHEAEARREAEAHEQESVFERLKETLEGVPEKIKEEVEEVNRKVHEKAEQWEEEVTPKTPEEALISEGYVPMNTEEVLKLKAEGRM</sequence>
<dbReference type="Gene3D" id="6.10.140.1430">
    <property type="match status" value="2"/>
</dbReference>
<feature type="region of interest" description="Disordered" evidence="1">
    <location>
        <begin position="79"/>
        <end position="123"/>
    </location>
</feature>
<feature type="compositionally biased region" description="Basic and acidic residues" evidence="1">
    <location>
        <begin position="258"/>
        <end position="348"/>
    </location>
</feature>
<feature type="compositionally biased region" description="Basic and acidic residues" evidence="1">
    <location>
        <begin position="446"/>
        <end position="465"/>
    </location>
</feature>
<evidence type="ECO:0000256" key="1">
    <source>
        <dbReference type="SAM" id="MobiDB-lite"/>
    </source>
</evidence>
<feature type="region of interest" description="Disordered" evidence="1">
    <location>
        <begin position="258"/>
        <end position="392"/>
    </location>
</feature>
<dbReference type="Proteomes" id="UP001489004">
    <property type="component" value="Unassembled WGS sequence"/>
</dbReference>
<keyword evidence="3" id="KW-1185">Reference proteome</keyword>